<evidence type="ECO:0000313" key="3">
    <source>
        <dbReference type="Proteomes" id="UP001189429"/>
    </source>
</evidence>
<gene>
    <name evidence="2" type="ORF">PCOR1329_LOCUS19907</name>
</gene>
<feature type="region of interest" description="Disordered" evidence="1">
    <location>
        <begin position="771"/>
        <end position="796"/>
    </location>
</feature>
<comment type="caution">
    <text evidence="2">The sequence shown here is derived from an EMBL/GenBank/DDBJ whole genome shotgun (WGS) entry which is preliminary data.</text>
</comment>
<proteinExistence type="predicted"/>
<protein>
    <submittedName>
        <fullName evidence="2">Uncharacterized protein</fullName>
    </submittedName>
</protein>
<sequence>MKPAPGKDVTRQLWENYLKDGFVTSGEPLLASQPEELQVRPEPPLPAPTAHAPHSLGYIKGQARSLTLLALLHYCYSKNIDLKEVHPLLWQSVCRIYVLKVTYSTKADEALANMKLSARGSIRRANNLVVTVVMLHNLSKQGFGDLQSFARRWNAMTTKQHQLVGKRAVALKLLFEVAPRAGLESILEHVGSMGWGSCVWTEDVLASKKIYPNHQFASKSKKWTARVKTSEESFLLMVERAQNSYEMSNPNLRWKLTPANAEALAERASACLAMAAELQLQVPIPEQKIKDAFIEQWRMGSEHVDFELQAALMDKSDTFDVAMHMPTLKKLVDEHVFSTPVSLATDAQQALDSDQFHLLIKQLEYDTTCYENWMKKCSGVVCARYHREQEFRLEVKNKCAQAAQTFLGSCVKLVVWSKKVEDVVADVIAFKREVIMKKVGVNPGDVPVMSLLNWAAPCALSQDIQDKQATVVNWSLHENASNCTAVILPVFTYARGKLYLEEIKALQSLASGGHNVDFPFSMVFSSQCDPRDLRPMVYGGRLAFPAAATDLQKNPFFSSSLRVDRRTKEVQQLPGKKMKVVEDLSADSLPPSTDGRDSYVHGASKFQQVGVEASVALLQSLTDGANLEGIKAVLILDLNVRTGDFLEAFVSHRKQFNAPFFFFGCCANQVEMDWVLHTVQESIETGLLAGKVEIPGFTQPSTKVSDDLLEPFPQQPRLNKLIIGGADKDRLLLPASIVKQWQFDPTFGPEFVDWLNKWTLKYAVVDEVQEKDLKSGKRPGGEEEEPSPKKPRTSDKYIVDASTITQALLLEAKLPGKDTATLQIRAGHTITLQNKTTAKVVLQANTLMCQFGKGGFKLIKGEDNPTDKQYPFILRDDKTLVVLGQTAQTLGKVIEEQRQTKPDCQICYHKIVRNEDNPKLFSLDLSHKVAFEPSVTNPEVSVSNMGCKEPATTWSSENLGILWVVRWGQKGLMPVKPAVYLKAGVSLEPGQALLCTSTTEPQ</sequence>
<dbReference type="EMBL" id="CAUYUJ010006402">
    <property type="protein sequence ID" value="CAK0817255.1"/>
    <property type="molecule type" value="Genomic_DNA"/>
</dbReference>
<organism evidence="2 3">
    <name type="scientific">Prorocentrum cordatum</name>
    <dbReference type="NCBI Taxonomy" id="2364126"/>
    <lineage>
        <taxon>Eukaryota</taxon>
        <taxon>Sar</taxon>
        <taxon>Alveolata</taxon>
        <taxon>Dinophyceae</taxon>
        <taxon>Prorocentrales</taxon>
        <taxon>Prorocentraceae</taxon>
        <taxon>Prorocentrum</taxon>
    </lineage>
</organism>
<reference evidence="2" key="1">
    <citation type="submission" date="2023-10" db="EMBL/GenBank/DDBJ databases">
        <authorList>
            <person name="Chen Y."/>
            <person name="Shah S."/>
            <person name="Dougan E. K."/>
            <person name="Thang M."/>
            <person name="Chan C."/>
        </authorList>
    </citation>
    <scope>NUCLEOTIDE SEQUENCE [LARGE SCALE GENOMIC DNA]</scope>
</reference>
<accession>A0ABN9REZ2</accession>
<keyword evidence="3" id="KW-1185">Reference proteome</keyword>
<evidence type="ECO:0000313" key="2">
    <source>
        <dbReference type="EMBL" id="CAK0817255.1"/>
    </source>
</evidence>
<evidence type="ECO:0000256" key="1">
    <source>
        <dbReference type="SAM" id="MobiDB-lite"/>
    </source>
</evidence>
<dbReference type="Proteomes" id="UP001189429">
    <property type="component" value="Unassembled WGS sequence"/>
</dbReference>
<name>A0ABN9REZ2_9DINO</name>